<dbReference type="EMBL" id="JAANBB010000192">
    <property type="protein sequence ID" value="KAF7546971.1"/>
    <property type="molecule type" value="Genomic_DNA"/>
</dbReference>
<dbReference type="CDD" id="cd00067">
    <property type="entry name" value="GAL4"/>
    <property type="match status" value="1"/>
</dbReference>
<feature type="region of interest" description="Disordered" evidence="2">
    <location>
        <begin position="76"/>
        <end position="136"/>
    </location>
</feature>
<feature type="region of interest" description="Disordered" evidence="2">
    <location>
        <begin position="1"/>
        <end position="26"/>
    </location>
</feature>
<keyword evidence="5" id="KW-1185">Reference proteome</keyword>
<feature type="region of interest" description="Disordered" evidence="2">
    <location>
        <begin position="310"/>
        <end position="360"/>
    </location>
</feature>
<reference evidence="4" key="1">
    <citation type="submission" date="2020-03" db="EMBL/GenBank/DDBJ databases">
        <title>Draft Genome Sequence of Cylindrodendrum hubeiense.</title>
        <authorList>
            <person name="Buettner E."/>
            <person name="Kellner H."/>
        </authorList>
    </citation>
    <scope>NUCLEOTIDE SEQUENCE</scope>
    <source>
        <strain evidence="4">IHI 201604</strain>
    </source>
</reference>
<dbReference type="PANTHER" id="PTHR47785:SF2">
    <property type="entry name" value="ZN(II)2CYS6 TRANSCRIPTION FACTOR (EUROFUNG)"/>
    <property type="match status" value="1"/>
</dbReference>
<comment type="caution">
    <text evidence="4">The sequence shown here is derived from an EMBL/GenBank/DDBJ whole genome shotgun (WGS) entry which is preliminary data.</text>
</comment>
<dbReference type="Proteomes" id="UP000722485">
    <property type="component" value="Unassembled WGS sequence"/>
</dbReference>
<feature type="region of interest" description="Disordered" evidence="2">
    <location>
        <begin position="158"/>
        <end position="179"/>
    </location>
</feature>
<evidence type="ECO:0000256" key="1">
    <source>
        <dbReference type="ARBA" id="ARBA00023242"/>
    </source>
</evidence>
<dbReference type="InterPro" id="IPR053181">
    <property type="entry name" value="EcdB-like_regulator"/>
</dbReference>
<name>A0A9P5HBZ0_9HYPO</name>
<dbReference type="GO" id="GO:0008270">
    <property type="term" value="F:zinc ion binding"/>
    <property type="evidence" value="ECO:0007669"/>
    <property type="project" value="InterPro"/>
</dbReference>
<dbReference type="PANTHER" id="PTHR47785">
    <property type="entry name" value="ZN(II)2CYS6 TRANSCRIPTION FACTOR (EUROFUNG)-RELATED-RELATED"/>
    <property type="match status" value="1"/>
</dbReference>
<evidence type="ECO:0000259" key="3">
    <source>
        <dbReference type="PROSITE" id="PS50048"/>
    </source>
</evidence>
<dbReference type="GO" id="GO:0000981">
    <property type="term" value="F:DNA-binding transcription factor activity, RNA polymerase II-specific"/>
    <property type="evidence" value="ECO:0007669"/>
    <property type="project" value="InterPro"/>
</dbReference>
<dbReference type="PROSITE" id="PS50048">
    <property type="entry name" value="ZN2_CY6_FUNGAL_2"/>
    <property type="match status" value="1"/>
</dbReference>
<dbReference type="InterPro" id="IPR036864">
    <property type="entry name" value="Zn2-C6_fun-type_DNA-bd_sf"/>
</dbReference>
<dbReference type="PROSITE" id="PS00463">
    <property type="entry name" value="ZN2_CY6_FUNGAL_1"/>
    <property type="match status" value="1"/>
</dbReference>
<dbReference type="SMART" id="SM00066">
    <property type="entry name" value="GAL4"/>
    <property type="match status" value="1"/>
</dbReference>
<feature type="compositionally biased region" description="Pro residues" evidence="2">
    <location>
        <begin position="163"/>
        <end position="176"/>
    </location>
</feature>
<evidence type="ECO:0000313" key="5">
    <source>
        <dbReference type="Proteomes" id="UP000722485"/>
    </source>
</evidence>
<sequence length="841" mass="92765">MSLVEDRTERPISTNGVPGIVRGRPAHAFGPPSQLLHRSASPRPLLGRVLWGSWLRMLGCQATGIWAASNLQRLPGKRSQHKHSSTATPAAPKYTLNAPRKPRGRLQHRVAPVADLTPPPPEKPSTRSNLDAPSPALVGQVAGPFLQKFQVSSMPLKLIRHPPQSPPPPPGQPSRPPIITTDLPSHPELQIRWLVLVAQSFFPATSYPTCRLADILSSGLSAHLAPAFQQGHIHLSGLNNYSVYPVRQRFIPYIPLPQYRASTTTSRHVPILNGFSIDITSTSLAAMTNEATTGIKSPINLRTHRTASFSRDGMLTGAPKPRHLSQSSDNRPDNMTNGTQRLSSDEGSNPLKRRNTDAGVDYPRRRATIACEVCRSRKSRCDGTKPKCKLCTELGAECIYREPGIKLDAGDKLILERLNHIESLLQMNMVSAQSLNITQDSPSMSNGTGLSGENVLLGTNAGGFVPIPNGGFGTWSAQPTGTNISTMPKVHTNAAMHLLQWPLIRDLVSRPYDPQILLQLEMAREPLHSLTKTPCVDLSNTQAYIEAYFERVNVWYACVNPYTWRSQYRTALSNGFREGPESCIVLLVLALGQASLHGSISRIVPQDDPPGLQYFTAAWSLLPGMMTANSVVAAQCHLLAAAYHFYLVRPMEAWNLLCTTSTKLQLLLMTPSRIPSHQRELVERIYWNALLFESDLLAELDLPHSGVVQFEENVGLPGGFEGEEAEQVGRDELWYFLAEIALRRLLNRLEHIVEHHAGHMPYIWQGALSVVSQTLLIMGATMSPSLLAILLTLVPHREALDQIINEVVLEIERYAVLAPSLNLAAEIIKEAEVRRRTFLGT</sequence>
<dbReference type="Pfam" id="PF00172">
    <property type="entry name" value="Zn_clus"/>
    <property type="match status" value="1"/>
</dbReference>
<feature type="domain" description="Zn(2)-C6 fungal-type" evidence="3">
    <location>
        <begin position="370"/>
        <end position="400"/>
    </location>
</feature>
<feature type="compositionally biased region" description="Polar residues" evidence="2">
    <location>
        <begin position="324"/>
        <end position="347"/>
    </location>
</feature>
<evidence type="ECO:0000313" key="4">
    <source>
        <dbReference type="EMBL" id="KAF7546971.1"/>
    </source>
</evidence>
<dbReference type="OrthoDB" id="4685598at2759"/>
<dbReference type="CDD" id="cd12148">
    <property type="entry name" value="fungal_TF_MHR"/>
    <property type="match status" value="1"/>
</dbReference>
<dbReference type="AlphaFoldDB" id="A0A9P5HBZ0"/>
<accession>A0A9P5HBZ0</accession>
<dbReference type="InterPro" id="IPR001138">
    <property type="entry name" value="Zn2Cys6_DnaBD"/>
</dbReference>
<protein>
    <recommendedName>
        <fullName evidence="3">Zn(2)-C6 fungal-type domain-containing protein</fullName>
    </recommendedName>
</protein>
<dbReference type="Gene3D" id="4.10.240.10">
    <property type="entry name" value="Zn(2)-C6 fungal-type DNA-binding domain"/>
    <property type="match status" value="1"/>
</dbReference>
<feature type="compositionally biased region" description="Basic and acidic residues" evidence="2">
    <location>
        <begin position="1"/>
        <end position="10"/>
    </location>
</feature>
<evidence type="ECO:0000256" key="2">
    <source>
        <dbReference type="SAM" id="MobiDB-lite"/>
    </source>
</evidence>
<gene>
    <name evidence="4" type="ORF">G7Z17_g8050</name>
</gene>
<organism evidence="4 5">
    <name type="scientific">Cylindrodendrum hubeiense</name>
    <dbReference type="NCBI Taxonomy" id="595255"/>
    <lineage>
        <taxon>Eukaryota</taxon>
        <taxon>Fungi</taxon>
        <taxon>Dikarya</taxon>
        <taxon>Ascomycota</taxon>
        <taxon>Pezizomycotina</taxon>
        <taxon>Sordariomycetes</taxon>
        <taxon>Hypocreomycetidae</taxon>
        <taxon>Hypocreales</taxon>
        <taxon>Nectriaceae</taxon>
        <taxon>Cylindrodendrum</taxon>
    </lineage>
</organism>
<proteinExistence type="predicted"/>
<keyword evidence="1" id="KW-0539">Nucleus</keyword>
<dbReference type="SUPFAM" id="SSF57701">
    <property type="entry name" value="Zn2/Cys6 DNA-binding domain"/>
    <property type="match status" value="1"/>
</dbReference>
<dbReference type="FunFam" id="4.10.240.10:FF:000008">
    <property type="entry name" value="C6 zinc finger domain-containing protein"/>
    <property type="match status" value="1"/>
</dbReference>